<keyword evidence="9 15" id="KW-0227">DNA damage</keyword>
<comment type="cofactor">
    <cofactor evidence="15">
        <name>Mg(2+)</name>
        <dbReference type="ChEBI" id="CHEBI:18420"/>
    </cofactor>
    <text evidence="15">Binds 2 magnesium ions per subunit.</text>
</comment>
<evidence type="ECO:0000256" key="8">
    <source>
        <dbReference type="ARBA" id="ARBA00022723"/>
    </source>
</evidence>
<evidence type="ECO:0000256" key="9">
    <source>
        <dbReference type="ARBA" id="ARBA00022763"/>
    </source>
</evidence>
<comment type="catalytic activity">
    <reaction evidence="14 15">
        <text>DNA(n) + a 2'-deoxyribonucleoside 5'-triphosphate = DNA(n+1) + diphosphate</text>
        <dbReference type="Rhea" id="RHEA:22508"/>
        <dbReference type="Rhea" id="RHEA-COMP:17339"/>
        <dbReference type="Rhea" id="RHEA-COMP:17340"/>
        <dbReference type="ChEBI" id="CHEBI:33019"/>
        <dbReference type="ChEBI" id="CHEBI:61560"/>
        <dbReference type="ChEBI" id="CHEBI:173112"/>
        <dbReference type="EC" id="2.7.7.7"/>
    </reaction>
</comment>
<dbReference type="EC" id="2.7.7.7" evidence="15"/>
<dbReference type="Gene3D" id="3.30.1490.100">
    <property type="entry name" value="DNA polymerase, Y-family, little finger domain"/>
    <property type="match status" value="1"/>
</dbReference>
<keyword evidence="5 15" id="KW-0808">Transferase</keyword>
<feature type="active site" evidence="15">
    <location>
        <position position="104"/>
    </location>
</feature>
<keyword evidence="3 15" id="KW-0515">Mutator protein</keyword>
<protein>
    <recommendedName>
        <fullName evidence="15">DNA polymerase IV</fullName>
        <shortName evidence="15">Pol IV</shortName>
        <ecNumber evidence="15">2.7.7.7</ecNumber>
    </recommendedName>
</protein>
<comment type="subcellular location">
    <subcellularLocation>
        <location evidence="1 15">Cytoplasm</location>
    </subcellularLocation>
</comment>
<comment type="function">
    <text evidence="15">Poorly processive, error-prone DNA polymerase involved in untargeted mutagenesis. Copies undamaged DNA at stalled replication forks, which arise in vivo from mismatched or misaligned primer ends. These misaligned primers can be extended by PolIV. Exhibits no 3'-5' exonuclease (proofreading) activity. May be involved in translesional synthesis, in conjunction with the beta clamp from PolIII.</text>
</comment>
<dbReference type="SUPFAM" id="SSF56672">
    <property type="entry name" value="DNA/RNA polymerases"/>
    <property type="match status" value="1"/>
</dbReference>
<dbReference type="InterPro" id="IPR022880">
    <property type="entry name" value="DNApol_IV"/>
</dbReference>
<reference evidence="17" key="1">
    <citation type="submission" date="2019-02" db="EMBL/GenBank/DDBJ databases">
        <authorList>
            <person name="Li S.-H."/>
        </authorList>
    </citation>
    <scope>NUCLEOTIDE SEQUENCE</scope>
    <source>
        <strain evidence="17">IMCC14734</strain>
    </source>
</reference>
<gene>
    <name evidence="15" type="primary">dinB</name>
    <name evidence="17" type="ORF">EYC98_05175</name>
</gene>
<dbReference type="RefSeq" id="WP_279244238.1">
    <property type="nucleotide sequence ID" value="NZ_SHNN01000001.1"/>
</dbReference>
<dbReference type="Proteomes" id="UP001143362">
    <property type="component" value="Unassembled WGS sequence"/>
</dbReference>
<keyword evidence="12 15" id="KW-0238">DNA-binding</keyword>
<dbReference type="PROSITE" id="PS50173">
    <property type="entry name" value="UMUC"/>
    <property type="match status" value="1"/>
</dbReference>
<dbReference type="InterPro" id="IPR050116">
    <property type="entry name" value="DNA_polymerase-Y"/>
</dbReference>
<evidence type="ECO:0000256" key="2">
    <source>
        <dbReference type="ARBA" id="ARBA00010945"/>
    </source>
</evidence>
<dbReference type="InterPro" id="IPR043128">
    <property type="entry name" value="Rev_trsase/Diguanyl_cyclase"/>
</dbReference>
<proteinExistence type="inferred from homology"/>
<feature type="site" description="Substrate discrimination" evidence="15">
    <location>
        <position position="13"/>
    </location>
</feature>
<keyword evidence="6 15" id="KW-0548">Nucleotidyltransferase</keyword>
<dbReference type="GO" id="GO:0003887">
    <property type="term" value="F:DNA-directed DNA polymerase activity"/>
    <property type="evidence" value="ECO:0007669"/>
    <property type="project" value="UniProtKB-EC"/>
</dbReference>
<dbReference type="Gene3D" id="1.10.150.20">
    <property type="entry name" value="5' to 3' exonuclease, C-terminal subdomain"/>
    <property type="match status" value="1"/>
</dbReference>
<dbReference type="PANTHER" id="PTHR11076">
    <property type="entry name" value="DNA REPAIR POLYMERASE UMUC / TRANSFERASE FAMILY MEMBER"/>
    <property type="match status" value="1"/>
</dbReference>
<dbReference type="HAMAP" id="MF_01113">
    <property type="entry name" value="DNApol_IV"/>
    <property type="match status" value="1"/>
</dbReference>
<dbReference type="Pfam" id="PF21999">
    <property type="entry name" value="IMS_HHH_1"/>
    <property type="match status" value="1"/>
</dbReference>
<evidence type="ECO:0000256" key="7">
    <source>
        <dbReference type="ARBA" id="ARBA00022705"/>
    </source>
</evidence>
<evidence type="ECO:0000256" key="13">
    <source>
        <dbReference type="ARBA" id="ARBA00023204"/>
    </source>
</evidence>
<evidence type="ECO:0000256" key="6">
    <source>
        <dbReference type="ARBA" id="ARBA00022695"/>
    </source>
</evidence>
<dbReference type="PANTHER" id="PTHR11076:SF33">
    <property type="entry name" value="DNA POLYMERASE KAPPA"/>
    <property type="match status" value="1"/>
</dbReference>
<dbReference type="Gene3D" id="3.30.70.270">
    <property type="match status" value="1"/>
</dbReference>
<accession>A0ABT3TDB5</accession>
<evidence type="ECO:0000259" key="16">
    <source>
        <dbReference type="PROSITE" id="PS50173"/>
    </source>
</evidence>
<dbReference type="InterPro" id="IPR001126">
    <property type="entry name" value="UmuC"/>
</dbReference>
<evidence type="ECO:0000256" key="15">
    <source>
        <dbReference type="HAMAP-Rule" id="MF_01113"/>
    </source>
</evidence>
<dbReference type="SUPFAM" id="SSF100879">
    <property type="entry name" value="Lesion bypass DNA polymerase (Y-family), little finger domain"/>
    <property type="match status" value="1"/>
</dbReference>
<keyword evidence="10 15" id="KW-0460">Magnesium</keyword>
<dbReference type="Gene3D" id="3.40.1170.60">
    <property type="match status" value="1"/>
</dbReference>
<feature type="domain" description="UmuC" evidence="16">
    <location>
        <begin position="4"/>
        <end position="185"/>
    </location>
</feature>
<sequence>MRKIIHIDADSFYASVEMRDDPSLRDKPIAVGGHSDRRGVIATSNYAARKFGVRSAMSSARALQLCPQLTIVKPRFEIYREVSKQFHAIFHDYTDIIEPLSLDEAFLDVSECTRYDGSATLIANEIRQRIREDLQVTASAGVAPNKFLAKVASDWNKPDGTFTIAPEQIAEFVKQLPVSRIMGVGKVTGRRLQKLGVITCGDLQTIPVPTLAKHFGKYGPRLAELAYGHDERSVKTSRQRKSISVEHTYPEDISNEADIVAAVADLLEELARRFSKIENEYQPTKRYVKVKFDTFTQTTQEEIISGDLSHWQSLPDYQRLIRSAWQREQKPVRLLGAGLRLQPGQNYSDQQYELFDD</sequence>
<keyword evidence="8 15" id="KW-0479">Metal-binding</keyword>
<comment type="subunit">
    <text evidence="15">Monomer.</text>
</comment>
<evidence type="ECO:0000256" key="11">
    <source>
        <dbReference type="ARBA" id="ARBA00022932"/>
    </source>
</evidence>
<evidence type="ECO:0000256" key="5">
    <source>
        <dbReference type="ARBA" id="ARBA00022679"/>
    </source>
</evidence>
<keyword evidence="7 15" id="KW-0235">DNA replication</keyword>
<evidence type="ECO:0000256" key="4">
    <source>
        <dbReference type="ARBA" id="ARBA00022490"/>
    </source>
</evidence>
<dbReference type="InterPro" id="IPR036775">
    <property type="entry name" value="DNA_pol_Y-fam_lit_finger_sf"/>
</dbReference>
<evidence type="ECO:0000256" key="10">
    <source>
        <dbReference type="ARBA" id="ARBA00022842"/>
    </source>
</evidence>
<dbReference type="EMBL" id="SHNN01000001">
    <property type="protein sequence ID" value="MCX2980259.1"/>
    <property type="molecule type" value="Genomic_DNA"/>
</dbReference>
<dbReference type="CDD" id="cd03586">
    <property type="entry name" value="PolY_Pol_IV_kappa"/>
    <property type="match status" value="1"/>
</dbReference>
<feature type="binding site" evidence="15">
    <location>
        <position position="8"/>
    </location>
    <ligand>
        <name>Mg(2+)</name>
        <dbReference type="ChEBI" id="CHEBI:18420"/>
    </ligand>
</feature>
<evidence type="ECO:0000256" key="14">
    <source>
        <dbReference type="ARBA" id="ARBA00049244"/>
    </source>
</evidence>
<feature type="binding site" evidence="15">
    <location>
        <position position="103"/>
    </location>
    <ligand>
        <name>Mg(2+)</name>
        <dbReference type="ChEBI" id="CHEBI:18420"/>
    </ligand>
</feature>
<comment type="similarity">
    <text evidence="2 15">Belongs to the DNA polymerase type-Y family.</text>
</comment>
<keyword evidence="13 15" id="KW-0234">DNA repair</keyword>
<dbReference type="NCBIfam" id="NF002677">
    <property type="entry name" value="PRK02406.1"/>
    <property type="match status" value="1"/>
</dbReference>
<evidence type="ECO:0000313" key="17">
    <source>
        <dbReference type="EMBL" id="MCX2980259.1"/>
    </source>
</evidence>
<dbReference type="InterPro" id="IPR017961">
    <property type="entry name" value="DNA_pol_Y-fam_little_finger"/>
</dbReference>
<evidence type="ECO:0000256" key="1">
    <source>
        <dbReference type="ARBA" id="ARBA00004496"/>
    </source>
</evidence>
<evidence type="ECO:0000256" key="3">
    <source>
        <dbReference type="ARBA" id="ARBA00022457"/>
    </source>
</evidence>
<dbReference type="InterPro" id="IPR043502">
    <property type="entry name" value="DNA/RNA_pol_sf"/>
</dbReference>
<dbReference type="Pfam" id="PF00817">
    <property type="entry name" value="IMS"/>
    <property type="match status" value="1"/>
</dbReference>
<dbReference type="InterPro" id="IPR053848">
    <property type="entry name" value="IMS_HHH_1"/>
</dbReference>
<comment type="caution">
    <text evidence="17">The sequence shown here is derived from an EMBL/GenBank/DDBJ whole genome shotgun (WGS) entry which is preliminary data.</text>
</comment>
<evidence type="ECO:0000313" key="18">
    <source>
        <dbReference type="Proteomes" id="UP001143362"/>
    </source>
</evidence>
<organism evidence="17 18">
    <name type="scientific">Candidatus Litorirhabdus singularis</name>
    <dbReference type="NCBI Taxonomy" id="2518993"/>
    <lineage>
        <taxon>Bacteria</taxon>
        <taxon>Pseudomonadati</taxon>
        <taxon>Pseudomonadota</taxon>
        <taxon>Gammaproteobacteria</taxon>
        <taxon>Cellvibrionales</taxon>
        <taxon>Halieaceae</taxon>
        <taxon>Candidatus Litorirhabdus</taxon>
    </lineage>
</organism>
<name>A0ABT3TDB5_9GAMM</name>
<evidence type="ECO:0000256" key="12">
    <source>
        <dbReference type="ARBA" id="ARBA00023125"/>
    </source>
</evidence>
<keyword evidence="4 15" id="KW-0963">Cytoplasm</keyword>
<dbReference type="Pfam" id="PF11799">
    <property type="entry name" value="IMS_C"/>
    <property type="match status" value="1"/>
</dbReference>
<keyword evidence="18" id="KW-1185">Reference proteome</keyword>
<keyword evidence="11 15" id="KW-0239">DNA-directed DNA polymerase</keyword>